<dbReference type="InterPro" id="IPR001611">
    <property type="entry name" value="Leu-rich_rpt"/>
</dbReference>
<feature type="region of interest" description="Disordered" evidence="4">
    <location>
        <begin position="1"/>
        <end position="24"/>
    </location>
</feature>
<protein>
    <submittedName>
        <fullName evidence="5">Uncharacterized protein</fullName>
    </submittedName>
</protein>
<dbReference type="InterPro" id="IPR027038">
    <property type="entry name" value="RanGap"/>
</dbReference>
<keyword evidence="2" id="KW-0433">Leucine-rich repeat</keyword>
<keyword evidence="6" id="KW-1185">Reference proteome</keyword>
<proteinExistence type="predicted"/>
<dbReference type="Pfam" id="PF13516">
    <property type="entry name" value="LRR_6"/>
    <property type="match status" value="2"/>
</dbReference>
<evidence type="ECO:0000256" key="3">
    <source>
        <dbReference type="ARBA" id="ARBA00022737"/>
    </source>
</evidence>
<name>A0ABN2JS79_9ACTN</name>
<keyword evidence="3" id="KW-0677">Repeat</keyword>
<dbReference type="EMBL" id="BAAALS010000002">
    <property type="protein sequence ID" value="GAA1737392.1"/>
    <property type="molecule type" value="Genomic_DNA"/>
</dbReference>
<evidence type="ECO:0000313" key="6">
    <source>
        <dbReference type="Proteomes" id="UP001500655"/>
    </source>
</evidence>
<evidence type="ECO:0000313" key="5">
    <source>
        <dbReference type="EMBL" id="GAA1737392.1"/>
    </source>
</evidence>
<organism evidence="5 6">
    <name type="scientific">Luedemannella helvata</name>
    <dbReference type="NCBI Taxonomy" id="349315"/>
    <lineage>
        <taxon>Bacteria</taxon>
        <taxon>Bacillati</taxon>
        <taxon>Actinomycetota</taxon>
        <taxon>Actinomycetes</taxon>
        <taxon>Micromonosporales</taxon>
        <taxon>Micromonosporaceae</taxon>
        <taxon>Luedemannella</taxon>
    </lineage>
</organism>
<dbReference type="Proteomes" id="UP001500655">
    <property type="component" value="Unassembled WGS sequence"/>
</dbReference>
<reference evidence="5 6" key="1">
    <citation type="journal article" date="2019" name="Int. J. Syst. Evol. Microbiol.">
        <title>The Global Catalogue of Microorganisms (GCM) 10K type strain sequencing project: providing services to taxonomists for standard genome sequencing and annotation.</title>
        <authorList>
            <consortium name="The Broad Institute Genomics Platform"/>
            <consortium name="The Broad Institute Genome Sequencing Center for Infectious Disease"/>
            <person name="Wu L."/>
            <person name="Ma J."/>
        </authorList>
    </citation>
    <scope>NUCLEOTIDE SEQUENCE [LARGE SCALE GENOMIC DNA]</scope>
    <source>
        <strain evidence="5 6">JCM 13249</strain>
    </source>
</reference>
<accession>A0ABN2JS79</accession>
<dbReference type="SMART" id="SM00368">
    <property type="entry name" value="LRR_RI"/>
    <property type="match status" value="8"/>
</dbReference>
<evidence type="ECO:0000256" key="4">
    <source>
        <dbReference type="SAM" id="MobiDB-lite"/>
    </source>
</evidence>
<dbReference type="SUPFAM" id="SSF52047">
    <property type="entry name" value="RNI-like"/>
    <property type="match status" value="1"/>
</dbReference>
<gene>
    <name evidence="5" type="ORF">GCM10009681_05040</name>
</gene>
<dbReference type="InterPro" id="IPR032675">
    <property type="entry name" value="LRR_dom_sf"/>
</dbReference>
<dbReference type="PANTHER" id="PTHR24113:SF12">
    <property type="entry name" value="RAN GTPASE-ACTIVATING PROTEIN 1"/>
    <property type="match status" value="1"/>
</dbReference>
<feature type="compositionally biased region" description="Pro residues" evidence="4">
    <location>
        <begin position="1"/>
        <end position="11"/>
    </location>
</feature>
<evidence type="ECO:0000256" key="1">
    <source>
        <dbReference type="ARBA" id="ARBA00022468"/>
    </source>
</evidence>
<sequence length="380" mass="39016">MSDPQPVPVRCPAPQTHTGPDHDRELDPLVARLADPAPVPGALTFPRGTLQPDGRLDLCKQALSPLDARRIIPVAARSPHTAHLLLGTNSLGGAGVAALADALGDDHGVRTLYLGCNHIDAPGLAPLLDRLATDRTVRALWLKRNPIGDAGVVAVAEALATNTTVRTLDLTNTGLTVAGLRALADALRGRATPVQRLYLGGNGLGPDAGDLLTALLRDAGVTELYLNAGRLGDAGAASIADALADVDDRRVTLGLGGNGLTPVGVRHLAARLPHLSTLDLARPPSALALAAEPNVVGDDGAAALATALPGSGLRRLDLRHTGVTGRGARLLIDALDAGTDLELLGLGSGVPRRLKRTAAAVLRPVTPAPEDIMAIASVYR</sequence>
<dbReference type="PANTHER" id="PTHR24113">
    <property type="entry name" value="RAN GTPASE-ACTIVATING PROTEIN 1"/>
    <property type="match status" value="1"/>
</dbReference>
<evidence type="ECO:0000256" key="2">
    <source>
        <dbReference type="ARBA" id="ARBA00022614"/>
    </source>
</evidence>
<keyword evidence="1" id="KW-0343">GTPase activation</keyword>
<comment type="caution">
    <text evidence="5">The sequence shown here is derived from an EMBL/GenBank/DDBJ whole genome shotgun (WGS) entry which is preliminary data.</text>
</comment>
<dbReference type="RefSeq" id="WP_344076308.1">
    <property type="nucleotide sequence ID" value="NZ_BAAALS010000002.1"/>
</dbReference>
<dbReference type="Gene3D" id="3.80.10.10">
    <property type="entry name" value="Ribonuclease Inhibitor"/>
    <property type="match status" value="2"/>
</dbReference>